<feature type="compositionally biased region" description="Low complexity" evidence="1">
    <location>
        <begin position="179"/>
        <end position="190"/>
    </location>
</feature>
<comment type="caution">
    <text evidence="2">The sequence shown here is derived from an EMBL/GenBank/DDBJ whole genome shotgun (WGS) entry which is preliminary data.</text>
</comment>
<sequence>MDSPTSDNFSAPIDQSVLDRLPDFDDFDGDDSECDSVAEYSLCESSDDDDSFSYEGELYDDESRSLMGDESSLFTIAEETEEDLMSMCSCDDSDMDSDNGRIQMPRQVSLHAFLAKDGRRNRANSIDVTYHPGHDDLDLDNEESESTHAEENFVRKRESLNSFANADSDDDDDDDAKSFDSCSTSGSTSFQVAKRRLQKEFSLRKLKDAVQAADITSSFRKDDEKTFKCMDSIEQTLLQSSGSSRSSDGHQTAKNNLLSAISSSKAALKISKE</sequence>
<feature type="region of interest" description="Disordered" evidence="1">
    <location>
        <begin position="125"/>
        <end position="190"/>
    </location>
</feature>
<dbReference type="AlphaFoldDB" id="A0AAD2G9S4"/>
<evidence type="ECO:0000313" key="2">
    <source>
        <dbReference type="EMBL" id="CAJ1966469.1"/>
    </source>
</evidence>
<evidence type="ECO:0000256" key="1">
    <source>
        <dbReference type="SAM" id="MobiDB-lite"/>
    </source>
</evidence>
<accession>A0AAD2G9S4</accession>
<dbReference type="Proteomes" id="UP001295423">
    <property type="component" value="Unassembled WGS sequence"/>
</dbReference>
<gene>
    <name evidence="2" type="ORF">CYCCA115_LOCUS22052</name>
</gene>
<reference evidence="2" key="1">
    <citation type="submission" date="2023-08" db="EMBL/GenBank/DDBJ databases">
        <authorList>
            <person name="Audoor S."/>
            <person name="Bilcke G."/>
        </authorList>
    </citation>
    <scope>NUCLEOTIDE SEQUENCE</scope>
</reference>
<evidence type="ECO:0000313" key="3">
    <source>
        <dbReference type="Proteomes" id="UP001295423"/>
    </source>
</evidence>
<keyword evidence="3" id="KW-1185">Reference proteome</keyword>
<proteinExistence type="predicted"/>
<name>A0AAD2G9S4_9STRA</name>
<dbReference type="EMBL" id="CAKOGP040002291">
    <property type="protein sequence ID" value="CAJ1966469.1"/>
    <property type="molecule type" value="Genomic_DNA"/>
</dbReference>
<protein>
    <submittedName>
        <fullName evidence="2">Uncharacterized protein</fullName>
    </submittedName>
</protein>
<feature type="compositionally biased region" description="Basic and acidic residues" evidence="1">
    <location>
        <begin position="145"/>
        <end position="159"/>
    </location>
</feature>
<organism evidence="2 3">
    <name type="scientific">Cylindrotheca closterium</name>
    <dbReference type="NCBI Taxonomy" id="2856"/>
    <lineage>
        <taxon>Eukaryota</taxon>
        <taxon>Sar</taxon>
        <taxon>Stramenopiles</taxon>
        <taxon>Ochrophyta</taxon>
        <taxon>Bacillariophyta</taxon>
        <taxon>Bacillariophyceae</taxon>
        <taxon>Bacillariophycidae</taxon>
        <taxon>Bacillariales</taxon>
        <taxon>Bacillariaceae</taxon>
        <taxon>Cylindrotheca</taxon>
    </lineage>
</organism>